<evidence type="ECO:0000313" key="2">
    <source>
        <dbReference type="EMBL" id="KAK8926112.1"/>
    </source>
</evidence>
<dbReference type="EMBL" id="JBBWWQ010000016">
    <property type="protein sequence ID" value="KAK8926112.1"/>
    <property type="molecule type" value="Genomic_DNA"/>
</dbReference>
<comment type="caution">
    <text evidence="2">The sequence shown here is derived from an EMBL/GenBank/DDBJ whole genome shotgun (WGS) entry which is preliminary data.</text>
</comment>
<dbReference type="Proteomes" id="UP001418222">
    <property type="component" value="Unassembled WGS sequence"/>
</dbReference>
<protein>
    <submittedName>
        <fullName evidence="2">Uncharacterized protein</fullName>
    </submittedName>
</protein>
<keyword evidence="3" id="KW-1185">Reference proteome</keyword>
<proteinExistence type="predicted"/>
<accession>A0AAP0B3L0</accession>
<gene>
    <name evidence="2" type="ORF">KSP39_PZI018219</name>
</gene>
<sequence length="93" mass="9864">MQDSVVGGYDDDALEDLLNKYGKVVYQGGDLKKPSEEAEDDAESLSSYGGDVDNGEGDGLHAFTWEYVALTCSHVNMHENGWCAGSNSAVGGD</sequence>
<reference evidence="2 3" key="1">
    <citation type="journal article" date="2022" name="Nat. Plants">
        <title>Genomes of leafy and leafless Platanthera orchids illuminate the evolution of mycoheterotrophy.</title>
        <authorList>
            <person name="Li M.H."/>
            <person name="Liu K.W."/>
            <person name="Li Z."/>
            <person name="Lu H.C."/>
            <person name="Ye Q.L."/>
            <person name="Zhang D."/>
            <person name="Wang J.Y."/>
            <person name="Li Y.F."/>
            <person name="Zhong Z.M."/>
            <person name="Liu X."/>
            <person name="Yu X."/>
            <person name="Liu D.K."/>
            <person name="Tu X.D."/>
            <person name="Liu B."/>
            <person name="Hao Y."/>
            <person name="Liao X.Y."/>
            <person name="Jiang Y.T."/>
            <person name="Sun W.H."/>
            <person name="Chen J."/>
            <person name="Chen Y.Q."/>
            <person name="Ai Y."/>
            <person name="Zhai J.W."/>
            <person name="Wu S.S."/>
            <person name="Zhou Z."/>
            <person name="Hsiao Y.Y."/>
            <person name="Wu W.L."/>
            <person name="Chen Y.Y."/>
            <person name="Lin Y.F."/>
            <person name="Hsu J.L."/>
            <person name="Li C.Y."/>
            <person name="Wang Z.W."/>
            <person name="Zhao X."/>
            <person name="Zhong W.Y."/>
            <person name="Ma X.K."/>
            <person name="Ma L."/>
            <person name="Huang J."/>
            <person name="Chen G.Z."/>
            <person name="Huang M.Z."/>
            <person name="Huang L."/>
            <person name="Peng D.H."/>
            <person name="Luo Y.B."/>
            <person name="Zou S.Q."/>
            <person name="Chen S.P."/>
            <person name="Lan S."/>
            <person name="Tsai W.C."/>
            <person name="Van de Peer Y."/>
            <person name="Liu Z.J."/>
        </authorList>
    </citation>
    <scope>NUCLEOTIDE SEQUENCE [LARGE SCALE GENOMIC DNA]</scope>
    <source>
        <strain evidence="2">Lor287</strain>
    </source>
</reference>
<dbReference type="AlphaFoldDB" id="A0AAP0B3L0"/>
<evidence type="ECO:0000313" key="3">
    <source>
        <dbReference type="Proteomes" id="UP001418222"/>
    </source>
</evidence>
<evidence type="ECO:0000256" key="1">
    <source>
        <dbReference type="SAM" id="MobiDB-lite"/>
    </source>
</evidence>
<organism evidence="2 3">
    <name type="scientific">Platanthera zijinensis</name>
    <dbReference type="NCBI Taxonomy" id="2320716"/>
    <lineage>
        <taxon>Eukaryota</taxon>
        <taxon>Viridiplantae</taxon>
        <taxon>Streptophyta</taxon>
        <taxon>Embryophyta</taxon>
        <taxon>Tracheophyta</taxon>
        <taxon>Spermatophyta</taxon>
        <taxon>Magnoliopsida</taxon>
        <taxon>Liliopsida</taxon>
        <taxon>Asparagales</taxon>
        <taxon>Orchidaceae</taxon>
        <taxon>Orchidoideae</taxon>
        <taxon>Orchideae</taxon>
        <taxon>Orchidinae</taxon>
        <taxon>Platanthera</taxon>
    </lineage>
</organism>
<name>A0AAP0B3L0_9ASPA</name>
<feature type="region of interest" description="Disordered" evidence="1">
    <location>
        <begin position="29"/>
        <end position="53"/>
    </location>
</feature>